<proteinExistence type="predicted"/>
<dbReference type="EMBL" id="CP023434">
    <property type="protein sequence ID" value="AXY26173.1"/>
    <property type="molecule type" value="Genomic_DNA"/>
</dbReference>
<dbReference type="KEGG" id="abae:CL176_09270"/>
<dbReference type="Gene3D" id="1.10.3210.10">
    <property type="entry name" value="Hypothetical protein af1432"/>
    <property type="match status" value="1"/>
</dbReference>
<dbReference type="SUPFAM" id="SSF109604">
    <property type="entry name" value="HD-domain/PDEase-like"/>
    <property type="match status" value="1"/>
</dbReference>
<reference evidence="2 3" key="1">
    <citation type="submission" date="2017-09" db="EMBL/GenBank/DDBJ databases">
        <title>Complete genome sequence of Oxytococcus suis strain ZY16052.</title>
        <authorList>
            <person name="Li F."/>
        </authorList>
    </citation>
    <scope>NUCLEOTIDE SEQUENCE [LARGE SCALE GENOMIC DNA]</scope>
    <source>
        <strain evidence="2 3">ZY16052</strain>
    </source>
</reference>
<dbReference type="InterPro" id="IPR003607">
    <property type="entry name" value="HD/PDEase_dom"/>
</dbReference>
<keyword evidence="3" id="KW-1185">Reference proteome</keyword>
<dbReference type="Proteomes" id="UP000263232">
    <property type="component" value="Chromosome"/>
</dbReference>
<protein>
    <recommendedName>
        <fullName evidence="1">HD domain-containing protein</fullName>
    </recommendedName>
</protein>
<evidence type="ECO:0000259" key="1">
    <source>
        <dbReference type="PROSITE" id="PS51831"/>
    </source>
</evidence>
<name>A0A347WM66_9LACT</name>
<feature type="domain" description="HD" evidence="1">
    <location>
        <begin position="33"/>
        <end position="135"/>
    </location>
</feature>
<organism evidence="2 3">
    <name type="scientific">Suicoccus acidiformans</name>
    <dbReference type="NCBI Taxonomy" id="2036206"/>
    <lineage>
        <taxon>Bacteria</taxon>
        <taxon>Bacillati</taxon>
        <taxon>Bacillota</taxon>
        <taxon>Bacilli</taxon>
        <taxon>Lactobacillales</taxon>
        <taxon>Aerococcaceae</taxon>
        <taxon>Suicoccus</taxon>
    </lineage>
</organism>
<accession>A0A347WM66</accession>
<gene>
    <name evidence="2" type="ORF">CL176_09270</name>
</gene>
<dbReference type="PROSITE" id="PS51831">
    <property type="entry name" value="HD"/>
    <property type="match status" value="1"/>
</dbReference>
<evidence type="ECO:0000313" key="3">
    <source>
        <dbReference type="Proteomes" id="UP000263232"/>
    </source>
</evidence>
<dbReference type="Pfam" id="PF01966">
    <property type="entry name" value="HD"/>
    <property type="match status" value="1"/>
</dbReference>
<dbReference type="RefSeq" id="WP_118991068.1">
    <property type="nucleotide sequence ID" value="NZ_CP023434.1"/>
</dbReference>
<sequence length="161" mass="18724">MRNTNIIYELPFIQAHLEELDSLEATRIYCRHNLEHFLSVARICYTLCLEQKVNIPKDLIYTTALLHDLGRVEEIKHGTSHDHASVDLAIQALTYTDYTAEEQASILKAIGNHRGRDVATTDDTFVQLFKQADNLSRDCYNCRVRDLCKWSDERKNLHIKY</sequence>
<evidence type="ECO:0000313" key="2">
    <source>
        <dbReference type="EMBL" id="AXY26173.1"/>
    </source>
</evidence>
<dbReference type="CDD" id="cd00077">
    <property type="entry name" value="HDc"/>
    <property type="match status" value="1"/>
</dbReference>
<dbReference type="AlphaFoldDB" id="A0A347WM66"/>
<dbReference type="SMART" id="SM00471">
    <property type="entry name" value="HDc"/>
    <property type="match status" value="1"/>
</dbReference>
<dbReference type="OrthoDB" id="1669667at2"/>
<dbReference type="InterPro" id="IPR006674">
    <property type="entry name" value="HD_domain"/>
</dbReference>